<sequence>MRTEMDRLNFVFVVFLCLAVSDVYCKLPRKVHKTNGGKIVGGSEASIQNYPYQVYLLLKQAFTGDYYQCGGSIVTSRCVLTAAHCITGMESVNIRVGSTDASSGGTTYNSRTMIMHPQYNAGSSDYDIAVIRLLRRINIDGTNSTTVTLPSGNCTVPAGTNLTVTGWGDTMENGVSSETLMAVSVDAVDYDDCKKIYSNLTPRMICAGVPEGGRDSCQGDSGGPLVKTGTKQQVGVVSFGMGCARPGTPGVYSVSSKHILREVQTNDGKIVGGTETTIQGYPYQVYLTLKQNGTNKYYECGGSIATQNCILTAAHCLTGMESATVRVGSTYRSSGGSTYSSRMLIQHPKYNATTSDYDVGVIRVFRRITIDGVNSSLVYTPNYSCVVPAGTNLTITGWGDTTEGGTDSETLRVTTINAVSDEECKKTYPNLTPRMTCAGVPEGGRDTCQGDSGGPLVITGTRFQSGIVSYGNGCARPNTPGVYTNVCNRSIQRNRFINSEEMEQHTLILLAFLCLAITGAIGRHSPRRVYKNNDGKIVGGSETTIQNYPYQVYLVLKQAGLEDYYECGGSIATQRCVLTAAHCITGKESVTVRVGSTYTTSGGTTYNSRMLFMHPFYNSTTFDYDIAVIRLLRRITIDGTNSSLAELPKSNCTVPVGTNLTITGWGDTSENGQDSPVLRAVTINAVSDEECKKKYTYLTPRMTCAGVSEGGKDTCQGDSGGPLAKTGTKSQVGIVSHGYGCARPNTPGVYTNLCNPDIQNWLRLMRCL</sequence>
<dbReference type="InterPro" id="IPR018114">
    <property type="entry name" value="TRYPSIN_HIS"/>
</dbReference>
<dbReference type="InterPro" id="IPR001314">
    <property type="entry name" value="Peptidase_S1A"/>
</dbReference>
<evidence type="ECO:0000256" key="7">
    <source>
        <dbReference type="ARBA" id="ARBA00022820"/>
    </source>
</evidence>
<feature type="domain" description="Peptidase S1" evidence="18">
    <location>
        <begin position="39"/>
        <end position="268"/>
    </location>
</feature>
<keyword evidence="19" id="KW-0812">Transmembrane</keyword>
<comment type="similarity">
    <text evidence="11">Belongs to the peptidase S1 family. CLIP subfamily.</text>
</comment>
<evidence type="ECO:0000256" key="5">
    <source>
        <dbReference type="ARBA" id="ARBA00022729"/>
    </source>
</evidence>
<evidence type="ECO:0000256" key="8">
    <source>
        <dbReference type="ARBA" id="ARBA00022825"/>
    </source>
</evidence>
<keyword evidence="8 16" id="KW-0720">Serine protease</keyword>
<evidence type="ECO:0000313" key="19">
    <source>
        <dbReference type="EMBL" id="KPJ00964.1"/>
    </source>
</evidence>
<dbReference type="EMBL" id="KQ459439">
    <property type="protein sequence ID" value="KPJ00964.1"/>
    <property type="molecule type" value="Genomic_DNA"/>
</dbReference>
<dbReference type="PANTHER" id="PTHR24276">
    <property type="entry name" value="POLYSERASE-RELATED"/>
    <property type="match status" value="1"/>
</dbReference>
<evidence type="ECO:0000256" key="9">
    <source>
        <dbReference type="ARBA" id="ARBA00023157"/>
    </source>
</evidence>
<dbReference type="SMART" id="SM00020">
    <property type="entry name" value="Tryp_SPc"/>
    <property type="match status" value="3"/>
</dbReference>
<proteinExistence type="inferred from homology"/>
<evidence type="ECO:0000256" key="6">
    <source>
        <dbReference type="ARBA" id="ARBA00022801"/>
    </source>
</evidence>
<dbReference type="GO" id="GO:0005576">
    <property type="term" value="C:extracellular region"/>
    <property type="evidence" value="ECO:0007669"/>
    <property type="project" value="UniProtKB-SubCell"/>
</dbReference>
<evidence type="ECO:0000313" key="20">
    <source>
        <dbReference type="Proteomes" id="UP000053268"/>
    </source>
</evidence>
<evidence type="ECO:0000256" key="1">
    <source>
        <dbReference type="ARBA" id="ARBA00004239"/>
    </source>
</evidence>
<dbReference type="STRING" id="66420.A0A194Q6G2"/>
<dbReference type="GO" id="GO:0090729">
    <property type="term" value="F:toxin activity"/>
    <property type="evidence" value="ECO:0007669"/>
    <property type="project" value="UniProtKB-KW"/>
</dbReference>
<reference evidence="19 20" key="1">
    <citation type="journal article" date="2015" name="Nat. Commun.">
        <title>Outbred genome sequencing and CRISPR/Cas9 gene editing in butterflies.</title>
        <authorList>
            <person name="Li X."/>
            <person name="Fan D."/>
            <person name="Zhang W."/>
            <person name="Liu G."/>
            <person name="Zhang L."/>
            <person name="Zhao L."/>
            <person name="Fang X."/>
            <person name="Chen L."/>
            <person name="Dong Y."/>
            <person name="Chen Y."/>
            <person name="Ding Y."/>
            <person name="Zhao R."/>
            <person name="Feng M."/>
            <person name="Zhu Y."/>
            <person name="Feng Y."/>
            <person name="Jiang X."/>
            <person name="Zhu D."/>
            <person name="Xiang H."/>
            <person name="Feng X."/>
            <person name="Li S."/>
            <person name="Wang J."/>
            <person name="Zhang G."/>
            <person name="Kronforst M.R."/>
            <person name="Wang W."/>
        </authorList>
    </citation>
    <scope>NUCLEOTIDE SEQUENCE [LARGE SCALE GENOMIC DNA]</scope>
    <source>
        <strain evidence="19">Ya'a_city_454_Px</strain>
        <tissue evidence="19">Whole body</tissue>
    </source>
</reference>
<evidence type="ECO:0000256" key="4">
    <source>
        <dbReference type="ARBA" id="ARBA00022670"/>
    </source>
</evidence>
<dbReference type="SUPFAM" id="SSF50494">
    <property type="entry name" value="Trypsin-like serine proteases"/>
    <property type="match status" value="3"/>
</dbReference>
<keyword evidence="5 17" id="KW-0732">Signal</keyword>
<evidence type="ECO:0000256" key="15">
    <source>
        <dbReference type="ARBA" id="ARBA00084094"/>
    </source>
</evidence>
<keyword evidence="19" id="KW-0472">Membrane</keyword>
<dbReference type="Gene3D" id="2.40.10.10">
    <property type="entry name" value="Trypsin-like serine proteases"/>
    <property type="match status" value="3"/>
</dbReference>
<evidence type="ECO:0000256" key="16">
    <source>
        <dbReference type="RuleBase" id="RU363034"/>
    </source>
</evidence>
<dbReference type="PROSITE" id="PS00135">
    <property type="entry name" value="TRYPSIN_SER"/>
    <property type="match status" value="3"/>
</dbReference>
<dbReference type="InterPro" id="IPR001254">
    <property type="entry name" value="Trypsin_dom"/>
</dbReference>
<comment type="subcellular location">
    <subcellularLocation>
        <location evidence="1">Secreted</location>
        <location evidence="1">Extracellular space</location>
    </subcellularLocation>
</comment>
<evidence type="ECO:0000256" key="11">
    <source>
        <dbReference type="ARBA" id="ARBA00024195"/>
    </source>
</evidence>
<evidence type="ECO:0000256" key="14">
    <source>
        <dbReference type="ARBA" id="ARBA00066707"/>
    </source>
</evidence>
<keyword evidence="4 16" id="KW-0645">Protease</keyword>
<feature type="chain" id="PRO_5008264082" description="limulus clotting factor C" evidence="17">
    <location>
        <begin position="26"/>
        <end position="768"/>
    </location>
</feature>
<dbReference type="Proteomes" id="UP000053268">
    <property type="component" value="Unassembled WGS sequence"/>
</dbReference>
<dbReference type="InterPro" id="IPR043504">
    <property type="entry name" value="Peptidase_S1_PA_chymotrypsin"/>
</dbReference>
<name>A0A194Q6G2_PAPXU</name>
<dbReference type="PROSITE" id="PS50240">
    <property type="entry name" value="TRYPSIN_DOM"/>
    <property type="match status" value="3"/>
</dbReference>
<dbReference type="PRINTS" id="PR00722">
    <property type="entry name" value="CHYMOTRYPSIN"/>
</dbReference>
<keyword evidence="3" id="KW-0768">Sushi</keyword>
<evidence type="ECO:0000259" key="18">
    <source>
        <dbReference type="PROSITE" id="PS50240"/>
    </source>
</evidence>
<organism evidence="19 20">
    <name type="scientific">Papilio xuthus</name>
    <name type="common">Asian swallowtail butterfly</name>
    <dbReference type="NCBI Taxonomy" id="66420"/>
    <lineage>
        <taxon>Eukaryota</taxon>
        <taxon>Metazoa</taxon>
        <taxon>Ecdysozoa</taxon>
        <taxon>Arthropoda</taxon>
        <taxon>Hexapoda</taxon>
        <taxon>Insecta</taxon>
        <taxon>Pterygota</taxon>
        <taxon>Neoptera</taxon>
        <taxon>Endopterygota</taxon>
        <taxon>Lepidoptera</taxon>
        <taxon>Glossata</taxon>
        <taxon>Ditrysia</taxon>
        <taxon>Papilionoidea</taxon>
        <taxon>Papilionidae</taxon>
        <taxon>Papilioninae</taxon>
        <taxon>Papilio</taxon>
    </lineage>
</organism>
<dbReference type="FunFam" id="2.40.10.10:FF:000068">
    <property type="entry name" value="transmembrane protease serine 2"/>
    <property type="match status" value="2"/>
</dbReference>
<evidence type="ECO:0000256" key="12">
    <source>
        <dbReference type="ARBA" id="ARBA00052079"/>
    </source>
</evidence>
<dbReference type="CDD" id="cd00190">
    <property type="entry name" value="Tryp_SPc"/>
    <property type="match status" value="3"/>
</dbReference>
<keyword evidence="15" id="KW-1205">Fibrinolytic toxin</keyword>
<dbReference type="Pfam" id="PF00089">
    <property type="entry name" value="Trypsin"/>
    <property type="match status" value="3"/>
</dbReference>
<accession>A0A194Q6G2</accession>
<keyword evidence="20" id="KW-1185">Reference proteome</keyword>
<protein>
    <recommendedName>
        <fullName evidence="14">limulus clotting factor C</fullName>
        <ecNumber evidence="14">3.4.21.84</ecNumber>
    </recommendedName>
</protein>
<dbReference type="InterPro" id="IPR009003">
    <property type="entry name" value="Peptidase_S1_PA"/>
</dbReference>
<dbReference type="GO" id="GO:0042381">
    <property type="term" value="P:hemolymph coagulation"/>
    <property type="evidence" value="ECO:0007669"/>
    <property type="project" value="UniProtKB-KW"/>
</dbReference>
<dbReference type="FunFam" id="2.40.10.10:FF:000002">
    <property type="entry name" value="Transmembrane protease serine"/>
    <property type="match status" value="2"/>
</dbReference>
<evidence type="ECO:0000256" key="2">
    <source>
        <dbReference type="ARBA" id="ARBA00022656"/>
    </source>
</evidence>
<dbReference type="AlphaFoldDB" id="A0A194Q6G2"/>
<evidence type="ECO:0000256" key="3">
    <source>
        <dbReference type="ARBA" id="ARBA00022659"/>
    </source>
</evidence>
<dbReference type="PROSITE" id="PS00134">
    <property type="entry name" value="TRYPSIN_HIS"/>
    <property type="match status" value="3"/>
</dbReference>
<keyword evidence="10" id="KW-1199">Hemostasis impairing toxin</keyword>
<comment type="catalytic activity">
    <reaction evidence="12">
        <text>Selective cleavage of 103-Arg-|-Ser-104 and 124-Ile-|-Ile-125 bonds in Limulus clotting factor B to form activated factor B. Cleavage of -Pro-Arg-|-Xaa- bonds in synthetic substrates.</text>
        <dbReference type="EC" id="3.4.21.84"/>
    </reaction>
</comment>
<evidence type="ECO:0000256" key="17">
    <source>
        <dbReference type="SAM" id="SignalP"/>
    </source>
</evidence>
<keyword evidence="6 16" id="KW-0378">Hydrolase</keyword>
<comment type="function">
    <text evidence="13">Fibrinolytic activity; shows preferential cleavage of Arg-Gly bonds in all three fibrinogen chains. Contact with the caterpillars causes severe bleeding, due the anticoagulant effect of the protein.</text>
</comment>
<dbReference type="GO" id="GO:0006508">
    <property type="term" value="P:proteolysis"/>
    <property type="evidence" value="ECO:0007669"/>
    <property type="project" value="UniProtKB-KW"/>
</dbReference>
<feature type="domain" description="Peptidase S1" evidence="18">
    <location>
        <begin position="537"/>
        <end position="767"/>
    </location>
</feature>
<evidence type="ECO:0000256" key="10">
    <source>
        <dbReference type="ARBA" id="ARBA00023240"/>
    </source>
</evidence>
<keyword evidence="9" id="KW-1015">Disulfide bond</keyword>
<dbReference type="PANTHER" id="PTHR24276:SF91">
    <property type="entry name" value="AT26814P-RELATED"/>
    <property type="match status" value="1"/>
</dbReference>
<dbReference type="GO" id="GO:0004252">
    <property type="term" value="F:serine-type endopeptidase activity"/>
    <property type="evidence" value="ECO:0007669"/>
    <property type="project" value="InterPro"/>
</dbReference>
<feature type="signal peptide" evidence="17">
    <location>
        <begin position="1"/>
        <end position="25"/>
    </location>
</feature>
<dbReference type="FunFam" id="2.40.10.10:FF:000120">
    <property type="entry name" value="Putative serine protease"/>
    <property type="match status" value="1"/>
</dbReference>
<evidence type="ECO:0000256" key="13">
    <source>
        <dbReference type="ARBA" id="ARBA00055534"/>
    </source>
</evidence>
<dbReference type="EC" id="3.4.21.84" evidence="14"/>
<dbReference type="InterPro" id="IPR050430">
    <property type="entry name" value="Peptidase_S1"/>
</dbReference>
<gene>
    <name evidence="19" type="ORF">RR46_05229</name>
</gene>
<dbReference type="InterPro" id="IPR033116">
    <property type="entry name" value="TRYPSIN_SER"/>
</dbReference>
<keyword evidence="7" id="KW-0353">Hemolymph clotting</keyword>
<keyword evidence="2" id="KW-0800">Toxin</keyword>
<feature type="domain" description="Peptidase S1" evidence="18">
    <location>
        <begin position="270"/>
        <end position="498"/>
    </location>
</feature>